<keyword evidence="9" id="KW-1185">Reference proteome</keyword>
<dbReference type="OrthoDB" id="3967at2759"/>
<dbReference type="Gene3D" id="1.10.510.10">
    <property type="entry name" value="Transferase(Phosphotransferase) domain 1"/>
    <property type="match status" value="1"/>
</dbReference>
<comment type="caution">
    <text evidence="8">The sequence shown here is derived from an EMBL/GenBank/DDBJ whole genome shotgun (WGS) entry which is preliminary data.</text>
</comment>
<dbReference type="Pfam" id="PF00069">
    <property type="entry name" value="Pkinase"/>
    <property type="match status" value="1"/>
</dbReference>
<evidence type="ECO:0000256" key="2">
    <source>
        <dbReference type="ARBA" id="ARBA00022679"/>
    </source>
</evidence>
<dbReference type="PANTHER" id="PTHR24058">
    <property type="entry name" value="DUAL SPECIFICITY PROTEIN KINASE"/>
    <property type="match status" value="1"/>
</dbReference>
<dbReference type="PROSITE" id="PS00108">
    <property type="entry name" value="PROTEIN_KINASE_ST"/>
    <property type="match status" value="1"/>
</dbReference>
<protein>
    <submittedName>
        <fullName evidence="8">Serine/threonine-protein kinase PRP4-like</fullName>
    </submittedName>
</protein>
<feature type="compositionally biased region" description="Polar residues" evidence="6">
    <location>
        <begin position="394"/>
        <end position="405"/>
    </location>
</feature>
<keyword evidence="4 8" id="KW-0418">Kinase</keyword>
<dbReference type="InterPro" id="IPR000719">
    <property type="entry name" value="Prot_kinase_dom"/>
</dbReference>
<keyword evidence="2" id="KW-0808">Transferase</keyword>
<keyword evidence="3" id="KW-0547">Nucleotide-binding</keyword>
<feature type="compositionally biased region" description="Acidic residues" evidence="6">
    <location>
        <begin position="1"/>
        <end position="24"/>
    </location>
</feature>
<dbReference type="InterPro" id="IPR050494">
    <property type="entry name" value="Ser_Thr_dual-spec_kinase"/>
</dbReference>
<feature type="region of interest" description="Disordered" evidence="6">
    <location>
        <begin position="386"/>
        <end position="405"/>
    </location>
</feature>
<evidence type="ECO:0000256" key="4">
    <source>
        <dbReference type="ARBA" id="ARBA00022777"/>
    </source>
</evidence>
<gene>
    <name evidence="8" type="ORF">FCC1311_004682</name>
</gene>
<name>A0A2R5FZT7_9STRA</name>
<evidence type="ECO:0000256" key="1">
    <source>
        <dbReference type="ARBA" id="ARBA00022527"/>
    </source>
</evidence>
<feature type="domain" description="Protein kinase" evidence="7">
    <location>
        <begin position="78"/>
        <end position="472"/>
    </location>
</feature>
<evidence type="ECO:0000256" key="3">
    <source>
        <dbReference type="ARBA" id="ARBA00022741"/>
    </source>
</evidence>
<keyword evidence="5" id="KW-0067">ATP-binding</keyword>
<dbReference type="AlphaFoldDB" id="A0A2R5FZT7"/>
<dbReference type="Proteomes" id="UP000241890">
    <property type="component" value="Unassembled WGS sequence"/>
</dbReference>
<dbReference type="GO" id="GO:0005524">
    <property type="term" value="F:ATP binding"/>
    <property type="evidence" value="ECO:0007669"/>
    <property type="project" value="UniProtKB-KW"/>
</dbReference>
<dbReference type="SMART" id="SM00220">
    <property type="entry name" value="S_TKc"/>
    <property type="match status" value="1"/>
</dbReference>
<proteinExistence type="predicted"/>
<dbReference type="InterPro" id="IPR011009">
    <property type="entry name" value="Kinase-like_dom_sf"/>
</dbReference>
<dbReference type="InParanoid" id="A0A2R5FZT7"/>
<reference evidence="8 9" key="1">
    <citation type="submission" date="2017-12" db="EMBL/GenBank/DDBJ databases">
        <title>Sequencing, de novo assembly and annotation of complete genome of a new Thraustochytrid species, strain FCC1311.</title>
        <authorList>
            <person name="Sedici K."/>
            <person name="Godart F."/>
            <person name="Aiese Cigliano R."/>
            <person name="Sanseverino W."/>
            <person name="Barakat M."/>
            <person name="Ortet P."/>
            <person name="Marechal E."/>
            <person name="Cagnac O."/>
            <person name="Amato A."/>
        </authorList>
    </citation>
    <scope>NUCLEOTIDE SEQUENCE [LARGE SCALE GENOMIC DNA]</scope>
</reference>
<accession>A0A2R5FZT7</accession>
<organism evidence="8 9">
    <name type="scientific">Hondaea fermentalgiana</name>
    <dbReference type="NCBI Taxonomy" id="2315210"/>
    <lineage>
        <taxon>Eukaryota</taxon>
        <taxon>Sar</taxon>
        <taxon>Stramenopiles</taxon>
        <taxon>Bigyra</taxon>
        <taxon>Labyrinthulomycetes</taxon>
        <taxon>Thraustochytrida</taxon>
        <taxon>Thraustochytriidae</taxon>
        <taxon>Hondaea</taxon>
    </lineage>
</organism>
<evidence type="ECO:0000313" key="8">
    <source>
        <dbReference type="EMBL" id="GBG24250.1"/>
    </source>
</evidence>
<dbReference type="PANTHER" id="PTHR24058:SF103">
    <property type="entry name" value="SERINE_THREONINE-PROTEIN KINASE PRP4 HOMOLOG"/>
    <property type="match status" value="1"/>
</dbReference>
<keyword evidence="1" id="KW-0723">Serine/threonine-protein kinase</keyword>
<evidence type="ECO:0000313" key="9">
    <source>
        <dbReference type="Proteomes" id="UP000241890"/>
    </source>
</evidence>
<dbReference type="SUPFAM" id="SSF56112">
    <property type="entry name" value="Protein kinase-like (PK-like)"/>
    <property type="match status" value="1"/>
</dbReference>
<feature type="region of interest" description="Disordered" evidence="6">
    <location>
        <begin position="1"/>
        <end position="59"/>
    </location>
</feature>
<sequence length="480" mass="53423">MLESDDDNDGNDSDNGVEADVDDNEHDHSQAPSLCTRRSKTFPSNQNGQGTTQNKGEANKLNGGYYAFRPGEIINQTYEIKYQQGRGVFSNVVFARRRHPSAPRLPAPPANPNTDTDSDIKTAMTAQGLDTAEIAQNSDSFFTTANNSRTADLVAVKILRKHKTTRRAGSNEESILKDIHKLPLSAREFIVDFIESFVHKRHLCLVFRAMKLNLRQLLVKYGRNTGIHIDGVRRYGSQIFSALRTLCELGIVHADVKLDNIIVSADLRTAKLCDFGSAFYAHEARGERTMYLVSRFYRAPELVLGLSGTDLSSALDVWSLGTCLFELYSGNVLFPGRTNNEMLALFMRTRGKIPLPLVKRHLAAAQRLDTVPLFEPESFAFREILRPPRRKTANAPSPASPSKQPTVRFVRMPAQPDPASTISRLVHEAHPDTRDQITTAERRQLSNLLDLALALDPAQRITPSQALALPFFITATTPQT</sequence>
<dbReference type="PROSITE" id="PS50011">
    <property type="entry name" value="PROTEIN_KINASE_DOM"/>
    <property type="match status" value="1"/>
</dbReference>
<evidence type="ECO:0000256" key="5">
    <source>
        <dbReference type="ARBA" id="ARBA00022840"/>
    </source>
</evidence>
<evidence type="ECO:0000259" key="7">
    <source>
        <dbReference type="PROSITE" id="PS50011"/>
    </source>
</evidence>
<dbReference type="EMBL" id="BEYU01000005">
    <property type="protein sequence ID" value="GBG24250.1"/>
    <property type="molecule type" value="Genomic_DNA"/>
</dbReference>
<dbReference type="InterPro" id="IPR008271">
    <property type="entry name" value="Ser/Thr_kinase_AS"/>
</dbReference>
<evidence type="ECO:0000256" key="6">
    <source>
        <dbReference type="SAM" id="MobiDB-lite"/>
    </source>
</evidence>
<dbReference type="GO" id="GO:0004674">
    <property type="term" value="F:protein serine/threonine kinase activity"/>
    <property type="evidence" value="ECO:0007669"/>
    <property type="project" value="UniProtKB-KW"/>
</dbReference>
<feature type="compositionally biased region" description="Polar residues" evidence="6">
    <location>
        <begin position="41"/>
        <end position="56"/>
    </location>
</feature>
<dbReference type="Gene3D" id="3.30.200.20">
    <property type="entry name" value="Phosphorylase Kinase, domain 1"/>
    <property type="match status" value="2"/>
</dbReference>